<accession>A0A8R1HVI0</accession>
<evidence type="ECO:0000313" key="3">
    <source>
        <dbReference type="Proteomes" id="UP000005237"/>
    </source>
</evidence>
<organism evidence="2 3">
    <name type="scientific">Caenorhabditis japonica</name>
    <dbReference type="NCBI Taxonomy" id="281687"/>
    <lineage>
        <taxon>Eukaryota</taxon>
        <taxon>Metazoa</taxon>
        <taxon>Ecdysozoa</taxon>
        <taxon>Nematoda</taxon>
        <taxon>Chromadorea</taxon>
        <taxon>Rhabditida</taxon>
        <taxon>Rhabditina</taxon>
        <taxon>Rhabditomorpha</taxon>
        <taxon>Rhabditoidea</taxon>
        <taxon>Rhabditidae</taxon>
        <taxon>Peloderinae</taxon>
        <taxon>Caenorhabditis</taxon>
    </lineage>
</organism>
<reference evidence="2" key="2">
    <citation type="submission" date="2022-06" db="UniProtKB">
        <authorList>
            <consortium name="EnsemblMetazoa"/>
        </authorList>
    </citation>
    <scope>IDENTIFICATION</scope>
    <source>
        <strain evidence="2">DF5081</strain>
    </source>
</reference>
<keyword evidence="3" id="KW-1185">Reference proteome</keyword>
<reference evidence="3" key="1">
    <citation type="submission" date="2010-08" db="EMBL/GenBank/DDBJ databases">
        <authorList>
            <consortium name="Caenorhabditis japonica Sequencing Consortium"/>
            <person name="Wilson R.K."/>
        </authorList>
    </citation>
    <scope>NUCLEOTIDE SEQUENCE [LARGE SCALE GENOMIC DNA]</scope>
    <source>
        <strain evidence="3">DF5081</strain>
    </source>
</reference>
<proteinExistence type="predicted"/>
<protein>
    <submittedName>
        <fullName evidence="2">Uncharacterized protein</fullName>
    </submittedName>
</protein>
<evidence type="ECO:0000313" key="2">
    <source>
        <dbReference type="EnsemblMetazoa" id="CJA10860.1"/>
    </source>
</evidence>
<sequence length="170" mass="18998">MDKSKVAKKGLANSVKNTKKTQKRTDKSKANNNKLQSQKRKTQRRSASKSSTQPSLPANYIVKETPKDIHKEKEMTPKDEPGSPAIIDNEKTDKDKEKKEKNEKKRAERREPEKKVEPTQLDDVPPAPAPPPAPVKTPEPPSAMDFVVKVDKKPAKMDDGYEDFGPGANL</sequence>
<feature type="compositionally biased region" description="Basic and acidic residues" evidence="1">
    <location>
        <begin position="64"/>
        <end position="81"/>
    </location>
</feature>
<feature type="region of interest" description="Disordered" evidence="1">
    <location>
        <begin position="1"/>
        <end position="145"/>
    </location>
</feature>
<dbReference type="Proteomes" id="UP000005237">
    <property type="component" value="Unassembled WGS sequence"/>
</dbReference>
<feature type="compositionally biased region" description="Basic residues" evidence="1">
    <location>
        <begin position="37"/>
        <end position="47"/>
    </location>
</feature>
<feature type="compositionally biased region" description="Basic and acidic residues" evidence="1">
    <location>
        <begin position="88"/>
        <end position="117"/>
    </location>
</feature>
<dbReference type="EnsemblMetazoa" id="CJA10860.1">
    <property type="protein sequence ID" value="CJA10860.1"/>
    <property type="gene ID" value="WBGene00130064"/>
</dbReference>
<feature type="compositionally biased region" description="Pro residues" evidence="1">
    <location>
        <begin position="125"/>
        <end position="141"/>
    </location>
</feature>
<dbReference type="AlphaFoldDB" id="A0A8R1HVI0"/>
<evidence type="ECO:0000256" key="1">
    <source>
        <dbReference type="SAM" id="MobiDB-lite"/>
    </source>
</evidence>
<name>A0A8R1HVI0_CAEJA</name>